<protein>
    <recommendedName>
        <fullName evidence="3">Carrier domain-containing protein</fullName>
    </recommendedName>
</protein>
<feature type="domain" description="Carrier" evidence="3">
    <location>
        <begin position="1"/>
        <end position="80"/>
    </location>
</feature>
<dbReference type="SUPFAM" id="SSF47336">
    <property type="entry name" value="ACP-like"/>
    <property type="match status" value="1"/>
</dbReference>
<dbReference type="InterPro" id="IPR009081">
    <property type="entry name" value="PP-bd_ACP"/>
</dbReference>
<reference evidence="4 5" key="2">
    <citation type="journal article" date="2018" name="Nature">
        <title>Mutant phenotypes for thousands of bacterial genes of unknown function.</title>
        <authorList>
            <person name="Price M.N."/>
            <person name="Wetmore K.M."/>
            <person name="Waters R.J."/>
            <person name="Callaghan M."/>
            <person name="Ray J."/>
            <person name="Liu H."/>
            <person name="Kuehl J.V."/>
            <person name="Melnyk R.A."/>
            <person name="Lamson J.S."/>
            <person name="Suh Y."/>
            <person name="Carlson H.K."/>
            <person name="Esquivel Z."/>
            <person name="Sadeeshkumar H."/>
            <person name="Chakraborty R."/>
            <person name="Zane G.M."/>
            <person name="Rubin B.E."/>
            <person name="Wall J.D."/>
            <person name="Visel A."/>
            <person name="Bristow J."/>
            <person name="Blow M.J."/>
            <person name="Arkin A.P."/>
            <person name="Deutschbauer A.M."/>
        </authorList>
    </citation>
    <scope>NUCLEOTIDE SEQUENCE [LARGE SCALE GENOMIC DNA]</scope>
    <source>
        <strain evidence="4 5">FW300-N2C3</strain>
    </source>
</reference>
<dbReference type="Gene3D" id="1.10.1200.10">
    <property type="entry name" value="ACP-like"/>
    <property type="match status" value="1"/>
</dbReference>
<dbReference type="Proteomes" id="UP000059425">
    <property type="component" value="Chromosome"/>
</dbReference>
<evidence type="ECO:0000256" key="1">
    <source>
        <dbReference type="ARBA" id="ARBA00022450"/>
    </source>
</evidence>
<dbReference type="RefSeq" id="WP_060742448.1">
    <property type="nucleotide sequence ID" value="NZ_CP012831.1"/>
</dbReference>
<dbReference type="PROSITE" id="PS00012">
    <property type="entry name" value="PHOSPHOPANTETHEINE"/>
    <property type="match status" value="1"/>
</dbReference>
<keyword evidence="1" id="KW-0596">Phosphopantetheine</keyword>
<gene>
    <name evidence="4" type="ORF">AO356_27245</name>
</gene>
<organism evidence="4 5">
    <name type="scientific">Pseudomonas fluorescens</name>
    <dbReference type="NCBI Taxonomy" id="294"/>
    <lineage>
        <taxon>Bacteria</taxon>
        <taxon>Pseudomonadati</taxon>
        <taxon>Pseudomonadota</taxon>
        <taxon>Gammaproteobacteria</taxon>
        <taxon>Pseudomonadales</taxon>
        <taxon>Pseudomonadaceae</taxon>
        <taxon>Pseudomonas</taxon>
    </lineage>
</organism>
<accession>A0A0N9WPA1</accession>
<evidence type="ECO:0000313" key="5">
    <source>
        <dbReference type="Proteomes" id="UP000059425"/>
    </source>
</evidence>
<dbReference type="Pfam" id="PF00550">
    <property type="entry name" value="PP-binding"/>
    <property type="match status" value="1"/>
</dbReference>
<reference evidence="5" key="1">
    <citation type="submission" date="2015-09" db="EMBL/GenBank/DDBJ databases">
        <title>Whole genome sequence of Pseudomonas fluorescens FW300-N2C3.</title>
        <authorList>
            <person name="Ray J."/>
            <person name="Melnyk R."/>
            <person name="Deutschbauer A."/>
        </authorList>
    </citation>
    <scope>NUCLEOTIDE SEQUENCE [LARGE SCALE GENOMIC DNA]</scope>
    <source>
        <strain evidence="5">FW300-N2C3</strain>
    </source>
</reference>
<dbReference type="OrthoDB" id="6895504at2"/>
<sequence length="88" mass="9264">MFDVICQTIKSLSIQGILPAHLSGSAIKANDTLLDLGLDSMGQLTLLSELKGRLSLSLPADQVDAATTLHELAMILERANTLAFSAAV</sequence>
<dbReference type="InterPro" id="IPR006162">
    <property type="entry name" value="Ppantetheine_attach_site"/>
</dbReference>
<evidence type="ECO:0000313" key="4">
    <source>
        <dbReference type="EMBL" id="ALI10352.1"/>
    </source>
</evidence>
<dbReference type="AlphaFoldDB" id="A0A0N9WPA1"/>
<keyword evidence="2" id="KW-0597">Phosphoprotein</keyword>
<proteinExistence type="predicted"/>
<dbReference type="EMBL" id="CP012831">
    <property type="protein sequence ID" value="ALI10352.1"/>
    <property type="molecule type" value="Genomic_DNA"/>
</dbReference>
<dbReference type="PROSITE" id="PS50075">
    <property type="entry name" value="CARRIER"/>
    <property type="match status" value="1"/>
</dbReference>
<dbReference type="InterPro" id="IPR036736">
    <property type="entry name" value="ACP-like_sf"/>
</dbReference>
<name>A0A0N9WPA1_PSEFL</name>
<evidence type="ECO:0000259" key="3">
    <source>
        <dbReference type="PROSITE" id="PS50075"/>
    </source>
</evidence>
<evidence type="ECO:0000256" key="2">
    <source>
        <dbReference type="ARBA" id="ARBA00022553"/>
    </source>
</evidence>